<feature type="transmembrane region" description="Helical" evidence="1">
    <location>
        <begin position="67"/>
        <end position="84"/>
    </location>
</feature>
<comment type="caution">
    <text evidence="2">The sequence shown here is derived from an EMBL/GenBank/DDBJ whole genome shotgun (WGS) entry which is preliminary data.</text>
</comment>
<keyword evidence="1" id="KW-1133">Transmembrane helix</keyword>
<organism evidence="2 3">
    <name type="scientific">Staphylococcus pettenkoferi</name>
    <dbReference type="NCBI Taxonomy" id="170573"/>
    <lineage>
        <taxon>Bacteria</taxon>
        <taxon>Bacillati</taxon>
        <taxon>Bacillota</taxon>
        <taxon>Bacilli</taxon>
        <taxon>Bacillales</taxon>
        <taxon>Staphylococcaceae</taxon>
        <taxon>Staphylococcus</taxon>
    </lineage>
</organism>
<feature type="transmembrane region" description="Helical" evidence="1">
    <location>
        <begin position="172"/>
        <end position="194"/>
    </location>
</feature>
<dbReference type="RefSeq" id="WP_124224963.1">
    <property type="nucleotide sequence ID" value="NZ_JANSKN010000031.1"/>
</dbReference>
<dbReference type="EMBL" id="JANSLD010000024">
    <property type="protein sequence ID" value="MCY1583070.1"/>
    <property type="molecule type" value="Genomic_DNA"/>
</dbReference>
<evidence type="ECO:0000313" key="2">
    <source>
        <dbReference type="EMBL" id="MCY1583070.1"/>
    </source>
</evidence>
<feature type="transmembrane region" description="Helical" evidence="1">
    <location>
        <begin position="144"/>
        <end position="166"/>
    </location>
</feature>
<dbReference type="Proteomes" id="UP001072952">
    <property type="component" value="Unassembled WGS sequence"/>
</dbReference>
<dbReference type="InterPro" id="IPR005915">
    <property type="entry name" value="Tandem_5TM"/>
</dbReference>
<proteinExistence type="predicted"/>
<name>A0ABT4BK66_9STAP</name>
<reference evidence="2" key="2">
    <citation type="submission" date="2022-08" db="EMBL/GenBank/DDBJ databases">
        <authorList>
            <person name="Magnan C."/>
        </authorList>
    </citation>
    <scope>NUCLEOTIDE SEQUENCE</scope>
    <source>
        <strain evidence="2">NSP012P</strain>
    </source>
</reference>
<keyword evidence="1" id="KW-0812">Transmembrane</keyword>
<keyword evidence="1" id="KW-0472">Membrane</keyword>
<reference evidence="2" key="1">
    <citation type="journal article" date="2022" name="Int. J. Mol. Sci.">
        <title>Phenotypic and Genotypic Virulence Characterisation of Staphylococcus pettenkoferi Strains Isolated from Human Bloodstream and Diabetic Foot Infections.</title>
        <authorList>
            <person name="Magnan C."/>
            <person name="Ahmad-Mansour N."/>
            <person name="Pouget C."/>
            <person name="Morsli M."/>
            <person name="Huc-Brandt S."/>
            <person name="Pantel A."/>
            <person name="Dunyach-Remy C."/>
            <person name="Sotto A."/>
            <person name="Molle V."/>
            <person name="Lavigne J.-P."/>
        </authorList>
    </citation>
    <scope>NUCLEOTIDE SEQUENCE</scope>
    <source>
        <strain evidence="2">NSP012P</strain>
    </source>
</reference>
<protein>
    <submittedName>
        <fullName evidence="2">DUF443 domain-containing protein</fullName>
    </submittedName>
</protein>
<dbReference type="Pfam" id="PF04276">
    <property type="entry name" value="DUF443"/>
    <property type="match status" value="1"/>
</dbReference>
<feature type="transmembrane region" description="Helical" evidence="1">
    <location>
        <begin position="96"/>
        <end position="114"/>
    </location>
</feature>
<dbReference type="NCBIfam" id="TIGR01218">
    <property type="entry name" value="Gpos_tandem_5TM"/>
    <property type="match status" value="1"/>
</dbReference>
<gene>
    <name evidence="2" type="ORF">NW133_05955</name>
</gene>
<evidence type="ECO:0000313" key="3">
    <source>
        <dbReference type="Proteomes" id="UP001072952"/>
    </source>
</evidence>
<keyword evidence="3" id="KW-1185">Reference proteome</keyword>
<sequence>MARVHLIYKNPRYKVIQKDNKYLLIDLEQHWYSYLFPRLNWLIPIKYIELTYEEFNSISIYNNRNHNAYGIAAGSIGVVIGVFLKKYTISATIPITPLWMCIIFLIGLIFIIYLRRVLSRRLKITGFEMKEKKKIRLFPTLKNLVIVLFGYIYVFPLSFIPCFIIYYDNINIIFYIGWLVVVFLLTIVNFTTLVDRKVNVKMKN</sequence>
<evidence type="ECO:0000256" key="1">
    <source>
        <dbReference type="SAM" id="Phobius"/>
    </source>
</evidence>
<accession>A0ABT4BK66</accession>